<dbReference type="EMBL" id="MEXN01000010">
    <property type="protein sequence ID" value="OGD03059.1"/>
    <property type="molecule type" value="Genomic_DNA"/>
</dbReference>
<comment type="caution">
    <text evidence="2">The sequence shown here is derived from an EMBL/GenBank/DDBJ whole genome shotgun (WGS) entry which is preliminary data.</text>
</comment>
<sequence>MKKWAALILVLGLAGWNIWPIIKNPATAFAWGGDDGLITWYLNDTIQKIPGDLKNLWQGNIFYPYKYTRAFGVMLIPSALLVALPTKIIGTHVAAYNLTIILAQFLTAIFLWKWFCELSDDPLAAAVGTVVFLFSQIKMSFVVHIHFWVMQWLVLGAWMVWKYAKDGRVWQLYVAGAALAIQFWESIYQAYWIALWIGIWLWVKRKKLIGDWKHWLVILVGVGVLVSPVVYVYAQVYREWGYAGSIREAAHFSASLNDLWGMNANPGMYVLLAALVLSTKGEVLRVRGTRWLVALLIFGVVMALGPVLKWQGETVKIWDRFFVPLPYGLFHYLIPGFSSLRSVHRWLWVAGLAASGLVAVGLSWRRGVYWLGLLGVLIVGIVGGDRVRARGNFPRPEDYPTVYTWLRDAPGKVILEYPVYNWADKHFDQEMFRMTYSLKHRKKLVGGAFGFLPKERGELLGKIQVEYPSVELNRILKDMGVNYVVVHKSECLMINVQCSMGGKILWEDENDVVYELVL</sequence>
<keyword evidence="1" id="KW-1133">Transmembrane helix</keyword>
<evidence type="ECO:0000313" key="2">
    <source>
        <dbReference type="EMBL" id="OGD03059.1"/>
    </source>
</evidence>
<feature type="transmembrane region" description="Helical" evidence="1">
    <location>
        <begin position="346"/>
        <end position="362"/>
    </location>
</feature>
<feature type="transmembrane region" description="Helical" evidence="1">
    <location>
        <begin position="67"/>
        <end position="86"/>
    </location>
</feature>
<feature type="transmembrane region" description="Helical" evidence="1">
    <location>
        <begin position="181"/>
        <end position="203"/>
    </location>
</feature>
<feature type="transmembrane region" description="Helical" evidence="1">
    <location>
        <begin position="368"/>
        <end position="387"/>
    </location>
</feature>
<evidence type="ECO:0000313" key="3">
    <source>
        <dbReference type="Proteomes" id="UP000177080"/>
    </source>
</evidence>
<gene>
    <name evidence="2" type="ORF">A2989_02025</name>
</gene>
<evidence type="ECO:0000256" key="1">
    <source>
        <dbReference type="SAM" id="Phobius"/>
    </source>
</evidence>
<keyword evidence="1" id="KW-0472">Membrane</keyword>
<feature type="transmembrane region" description="Helical" evidence="1">
    <location>
        <begin position="215"/>
        <end position="234"/>
    </location>
</feature>
<feature type="transmembrane region" description="Helical" evidence="1">
    <location>
        <begin position="317"/>
        <end position="334"/>
    </location>
</feature>
<reference evidence="2 3" key="1">
    <citation type="journal article" date="2016" name="Nat. Commun.">
        <title>Thousands of microbial genomes shed light on interconnected biogeochemical processes in an aquifer system.</title>
        <authorList>
            <person name="Anantharaman K."/>
            <person name="Brown C.T."/>
            <person name="Hug L.A."/>
            <person name="Sharon I."/>
            <person name="Castelle C.J."/>
            <person name="Probst A.J."/>
            <person name="Thomas B.C."/>
            <person name="Singh A."/>
            <person name="Wilkins M.J."/>
            <person name="Karaoz U."/>
            <person name="Brodie E.L."/>
            <person name="Williams K.H."/>
            <person name="Hubbard S.S."/>
            <person name="Banfield J.F."/>
        </authorList>
    </citation>
    <scope>NUCLEOTIDE SEQUENCE [LARGE SCALE GENOMIC DNA]</scope>
</reference>
<organism evidence="2 3">
    <name type="scientific">Candidatus Amesbacteria bacterium RIFCSPLOWO2_01_FULL_48_25</name>
    <dbReference type="NCBI Taxonomy" id="1797259"/>
    <lineage>
        <taxon>Bacteria</taxon>
        <taxon>Candidatus Amesiibacteriota</taxon>
    </lineage>
</organism>
<feature type="transmembrane region" description="Helical" evidence="1">
    <location>
        <begin position="291"/>
        <end position="311"/>
    </location>
</feature>
<feature type="transmembrane region" description="Helical" evidence="1">
    <location>
        <begin position="118"/>
        <end position="134"/>
    </location>
</feature>
<proteinExistence type="predicted"/>
<dbReference type="AlphaFoldDB" id="A0A1F4Z9G1"/>
<feature type="transmembrane region" description="Helical" evidence="1">
    <location>
        <begin position="260"/>
        <end position="279"/>
    </location>
</feature>
<keyword evidence="1" id="KW-0812">Transmembrane</keyword>
<dbReference type="Proteomes" id="UP000177080">
    <property type="component" value="Unassembled WGS sequence"/>
</dbReference>
<dbReference type="STRING" id="1797259.A2989_02025"/>
<evidence type="ECO:0008006" key="4">
    <source>
        <dbReference type="Google" id="ProtNLM"/>
    </source>
</evidence>
<protein>
    <recommendedName>
        <fullName evidence="4">Glycosyltransferase RgtA/B/C/D-like domain-containing protein</fullName>
    </recommendedName>
</protein>
<name>A0A1F4Z9G1_9BACT</name>
<feature type="transmembrane region" description="Helical" evidence="1">
    <location>
        <begin position="141"/>
        <end position="161"/>
    </location>
</feature>
<accession>A0A1F4Z9G1</accession>
<feature type="transmembrane region" description="Helical" evidence="1">
    <location>
        <begin position="93"/>
        <end position="112"/>
    </location>
</feature>